<evidence type="ECO:0000313" key="3">
    <source>
        <dbReference type="Proteomes" id="UP000251558"/>
    </source>
</evidence>
<keyword evidence="3" id="KW-1185">Reference proteome</keyword>
<dbReference type="SUPFAM" id="SSF54913">
    <property type="entry name" value="GlnB-like"/>
    <property type="match status" value="1"/>
</dbReference>
<reference evidence="2 3" key="1">
    <citation type="submission" date="2018-07" db="EMBL/GenBank/DDBJ databases">
        <title>Diversity of Mesorhizobium strains in Brazil.</title>
        <authorList>
            <person name="Helene L.C.F."/>
            <person name="Dall'Agnol R."/>
            <person name="Delamuta J.R.M."/>
            <person name="Hungria M."/>
        </authorList>
    </citation>
    <scope>NUCLEOTIDE SEQUENCE [LARGE SCALE GENOMIC DNA]</scope>
    <source>
        <strain evidence="2 3">AC99b</strain>
    </source>
</reference>
<accession>A0A330HUT6</accession>
<dbReference type="InterPro" id="IPR011322">
    <property type="entry name" value="N-reg_PII-like_a/b"/>
</dbReference>
<dbReference type="Gene3D" id="3.30.70.120">
    <property type="match status" value="1"/>
</dbReference>
<proteinExistence type="inferred from homology"/>
<dbReference type="InterPro" id="IPR003793">
    <property type="entry name" value="UPF0166"/>
</dbReference>
<evidence type="ECO:0000313" key="2">
    <source>
        <dbReference type="EMBL" id="RAZ91500.1"/>
    </source>
</evidence>
<dbReference type="AlphaFoldDB" id="A0A330HUT6"/>
<comment type="similarity">
    <text evidence="1">Belongs to the UPF0166 family.</text>
</comment>
<dbReference type="InterPro" id="IPR015867">
    <property type="entry name" value="N-reg_PII/ATP_PRibTrfase_C"/>
</dbReference>
<dbReference type="OrthoDB" id="9795599at2"/>
<dbReference type="PANTHER" id="PTHR35983:SF1">
    <property type="entry name" value="UPF0166 PROTEIN TM_0021"/>
    <property type="match status" value="1"/>
</dbReference>
<dbReference type="PANTHER" id="PTHR35983">
    <property type="entry name" value="UPF0166 PROTEIN TM_0021"/>
    <property type="match status" value="1"/>
</dbReference>
<protein>
    <submittedName>
        <fullName evidence="2">DUF190 domain-containing protein</fullName>
    </submittedName>
</protein>
<name>A0A330HUT6_9HYPH</name>
<dbReference type="Pfam" id="PF02641">
    <property type="entry name" value="DUF190"/>
    <property type="match status" value="1"/>
</dbReference>
<dbReference type="EMBL" id="QMBP01000003">
    <property type="protein sequence ID" value="RAZ91500.1"/>
    <property type="molecule type" value="Genomic_DNA"/>
</dbReference>
<organism evidence="2 3">
    <name type="scientific">Mesorhizobium hawassense</name>
    <dbReference type="NCBI Taxonomy" id="1209954"/>
    <lineage>
        <taxon>Bacteria</taxon>
        <taxon>Pseudomonadati</taxon>
        <taxon>Pseudomonadota</taxon>
        <taxon>Alphaproteobacteria</taxon>
        <taxon>Hyphomicrobiales</taxon>
        <taxon>Phyllobacteriaceae</taxon>
        <taxon>Mesorhizobium</taxon>
    </lineage>
</organism>
<gene>
    <name evidence="2" type="ORF">DPM33_09545</name>
</gene>
<evidence type="ECO:0000256" key="1">
    <source>
        <dbReference type="ARBA" id="ARBA00010554"/>
    </source>
</evidence>
<dbReference type="Proteomes" id="UP000251558">
    <property type="component" value="Unassembled WGS sequence"/>
</dbReference>
<dbReference type="RefSeq" id="WP_112097138.1">
    <property type="nucleotide sequence ID" value="NZ_QMBP01000003.1"/>
</dbReference>
<comment type="caution">
    <text evidence="2">The sequence shown here is derived from an EMBL/GenBank/DDBJ whole genome shotgun (WGS) entry which is preliminary data.</text>
</comment>
<sequence>MQIPRQAVLLRIFIGEDDRGPDHPLYESIVLKAREMHLAGATVLRGALGFGHSSRLHTAKILRLSLDLPLVVEIVDSEEKVNAFLPVLEGIMPSGLVTLEKVQVLQYGTSRE</sequence>